<dbReference type="PROSITE" id="PS51084">
    <property type="entry name" value="HIT_2"/>
    <property type="match status" value="1"/>
</dbReference>
<dbReference type="Gene3D" id="3.30.428.10">
    <property type="entry name" value="HIT-like"/>
    <property type="match status" value="1"/>
</dbReference>
<dbReference type="InterPro" id="IPR036265">
    <property type="entry name" value="HIT-like_sf"/>
</dbReference>
<accession>A0A2V1JXC9</accession>
<dbReference type="Proteomes" id="UP000245212">
    <property type="component" value="Unassembled WGS sequence"/>
</dbReference>
<evidence type="ECO:0000256" key="1">
    <source>
        <dbReference type="PROSITE-ProRule" id="PRU00464"/>
    </source>
</evidence>
<dbReference type="Pfam" id="PF01230">
    <property type="entry name" value="HIT"/>
    <property type="match status" value="1"/>
</dbReference>
<dbReference type="InterPro" id="IPR011146">
    <property type="entry name" value="HIT-like"/>
</dbReference>
<protein>
    <recommendedName>
        <fullName evidence="2">HIT domain-containing protein</fullName>
    </recommendedName>
</protein>
<dbReference type="EMBL" id="QETA01000007">
    <property type="protein sequence ID" value="PWF21553.1"/>
    <property type="molecule type" value="Genomic_DNA"/>
</dbReference>
<evidence type="ECO:0000259" key="2">
    <source>
        <dbReference type="PROSITE" id="PS51084"/>
    </source>
</evidence>
<sequence length="152" mass="17507">MHTETPASCPLCQPQDETLIWHDEQFRVIAVDDPAYPGFTRVIWNAHAAEMTDLPPAARAHLMQAVWTVEQALRDTLQPHKINLASLGNMVPHLHWHLIPRWQDDLHFPDPVWAAPKHDPARHVIWHDSRLKAIRARLPECHAHIRSALALR</sequence>
<dbReference type="AlphaFoldDB" id="A0A2V1JXC9"/>
<gene>
    <name evidence="3" type="ORF">DD235_14990</name>
</gene>
<evidence type="ECO:0000313" key="3">
    <source>
        <dbReference type="EMBL" id="PWF21553.1"/>
    </source>
</evidence>
<reference evidence="4" key="1">
    <citation type="submission" date="2018-05" db="EMBL/GenBank/DDBJ databases">
        <authorList>
            <person name="Li Y."/>
        </authorList>
    </citation>
    <scope>NUCLEOTIDE SEQUENCE [LARGE SCALE GENOMIC DNA]</scope>
    <source>
        <strain evidence="4">3d-2-2</strain>
    </source>
</reference>
<evidence type="ECO:0000313" key="4">
    <source>
        <dbReference type="Proteomes" id="UP000245212"/>
    </source>
</evidence>
<keyword evidence="4" id="KW-1185">Reference proteome</keyword>
<dbReference type="PANTHER" id="PTHR46648">
    <property type="entry name" value="HIT FAMILY PROTEIN 1"/>
    <property type="match status" value="1"/>
</dbReference>
<organism evidence="3 4">
    <name type="scientific">Corticimicrobacter populi</name>
    <dbReference type="NCBI Taxonomy" id="2175229"/>
    <lineage>
        <taxon>Bacteria</taxon>
        <taxon>Pseudomonadati</taxon>
        <taxon>Pseudomonadota</taxon>
        <taxon>Betaproteobacteria</taxon>
        <taxon>Burkholderiales</taxon>
        <taxon>Alcaligenaceae</taxon>
        <taxon>Corticimicrobacter</taxon>
    </lineage>
</organism>
<name>A0A2V1JXC9_9BURK</name>
<feature type="short sequence motif" description="Histidine triad motif" evidence="1">
    <location>
        <begin position="93"/>
        <end position="97"/>
    </location>
</feature>
<dbReference type="SUPFAM" id="SSF54197">
    <property type="entry name" value="HIT-like"/>
    <property type="match status" value="1"/>
</dbReference>
<dbReference type="GO" id="GO:0009117">
    <property type="term" value="P:nucleotide metabolic process"/>
    <property type="evidence" value="ECO:0007669"/>
    <property type="project" value="TreeGrafter"/>
</dbReference>
<dbReference type="InterPro" id="IPR001310">
    <property type="entry name" value="Histidine_triad_HIT"/>
</dbReference>
<proteinExistence type="predicted"/>
<dbReference type="PANTHER" id="PTHR46648:SF1">
    <property type="entry name" value="ADENOSINE 5'-MONOPHOSPHORAMIDASE HNT1"/>
    <property type="match status" value="1"/>
</dbReference>
<feature type="domain" description="HIT" evidence="2">
    <location>
        <begin position="7"/>
        <end position="108"/>
    </location>
</feature>
<dbReference type="GO" id="GO:0003824">
    <property type="term" value="F:catalytic activity"/>
    <property type="evidence" value="ECO:0007669"/>
    <property type="project" value="InterPro"/>
</dbReference>
<dbReference type="RefSeq" id="WP_109062896.1">
    <property type="nucleotide sequence ID" value="NZ_QETA01000007.1"/>
</dbReference>
<comment type="caution">
    <text evidence="3">The sequence shown here is derived from an EMBL/GenBank/DDBJ whole genome shotgun (WGS) entry which is preliminary data.</text>
</comment>